<sequence>MAKRHTQNQSLGEVLKQFVQEHHLEKGLDKIEVRDAWVKLMGTGVNNYTSDIILKDTTLLVRLSSSVLREELSYGKHKIIDMMNEELGKELVKELILR</sequence>
<dbReference type="Proteomes" id="UP001596978">
    <property type="component" value="Unassembled WGS sequence"/>
</dbReference>
<gene>
    <name evidence="1" type="ORF">ACFQ1M_03885</name>
</gene>
<evidence type="ECO:0000313" key="1">
    <source>
        <dbReference type="EMBL" id="MFD0861336.1"/>
    </source>
</evidence>
<keyword evidence="2" id="KW-1185">Reference proteome</keyword>
<dbReference type="PANTHER" id="PTHR36456:SF1">
    <property type="entry name" value="UPF0232 PROTEIN SCO3875"/>
    <property type="match status" value="1"/>
</dbReference>
<reference evidence="2" key="1">
    <citation type="journal article" date="2019" name="Int. J. Syst. Evol. Microbiol.">
        <title>The Global Catalogue of Microorganisms (GCM) 10K type strain sequencing project: providing services to taxonomists for standard genome sequencing and annotation.</title>
        <authorList>
            <consortium name="The Broad Institute Genomics Platform"/>
            <consortium name="The Broad Institute Genome Sequencing Center for Infectious Disease"/>
            <person name="Wu L."/>
            <person name="Ma J."/>
        </authorList>
    </citation>
    <scope>NUCLEOTIDE SEQUENCE [LARGE SCALE GENOMIC DNA]</scope>
    <source>
        <strain evidence="2">CCUG 62952</strain>
    </source>
</reference>
<proteinExistence type="predicted"/>
<dbReference type="RefSeq" id="WP_386404157.1">
    <property type="nucleotide sequence ID" value="NZ_JBHTJH010000004.1"/>
</dbReference>
<protein>
    <submittedName>
        <fullName evidence="1">DUF721 domain-containing protein</fullName>
    </submittedName>
</protein>
<evidence type="ECO:0000313" key="2">
    <source>
        <dbReference type="Proteomes" id="UP001596978"/>
    </source>
</evidence>
<accession>A0ABW3CUA6</accession>
<dbReference type="EMBL" id="JBHTJH010000004">
    <property type="protein sequence ID" value="MFD0861336.1"/>
    <property type="molecule type" value="Genomic_DNA"/>
</dbReference>
<dbReference type="PANTHER" id="PTHR36456">
    <property type="entry name" value="UPF0232 PROTEIN SCO3875"/>
    <property type="match status" value="1"/>
</dbReference>
<dbReference type="Pfam" id="PF05258">
    <property type="entry name" value="DciA"/>
    <property type="match status" value="1"/>
</dbReference>
<comment type="caution">
    <text evidence="1">The sequence shown here is derived from an EMBL/GenBank/DDBJ whole genome shotgun (WGS) entry which is preliminary data.</text>
</comment>
<dbReference type="InterPro" id="IPR007922">
    <property type="entry name" value="DciA-like"/>
</dbReference>
<organism evidence="1 2">
    <name type="scientific">Sungkyunkwania multivorans</name>
    <dbReference type="NCBI Taxonomy" id="1173618"/>
    <lineage>
        <taxon>Bacteria</taxon>
        <taxon>Pseudomonadati</taxon>
        <taxon>Bacteroidota</taxon>
        <taxon>Flavobacteriia</taxon>
        <taxon>Flavobacteriales</taxon>
        <taxon>Flavobacteriaceae</taxon>
        <taxon>Sungkyunkwania</taxon>
    </lineage>
</organism>
<name>A0ABW3CUA6_9FLAO</name>